<sequence>MEHIQCKTFNSKTFVLLNNVAHKIDYIEVPFKGNWEYDRDNAMYIDAKTGARKL</sequence>
<gene>
    <name evidence="1" type="ORF">MBCUR_04510</name>
</gene>
<dbReference type="EMBL" id="LWMV01000083">
    <property type="protein sequence ID" value="KZX14559.1"/>
    <property type="molecule type" value="Genomic_DNA"/>
</dbReference>
<evidence type="ECO:0000313" key="2">
    <source>
        <dbReference type="Proteomes" id="UP000077245"/>
    </source>
</evidence>
<comment type="caution">
    <text evidence="1">The sequence shown here is derived from an EMBL/GenBank/DDBJ whole genome shotgun (WGS) entry which is preliminary data.</text>
</comment>
<name>A0A166CIW9_9EURY</name>
<dbReference type="Proteomes" id="UP000077245">
    <property type="component" value="Unassembled WGS sequence"/>
</dbReference>
<proteinExistence type="predicted"/>
<keyword evidence="2" id="KW-1185">Reference proteome</keyword>
<dbReference type="STRING" id="49547.MBCUR_04510"/>
<reference evidence="1 2" key="1">
    <citation type="submission" date="2016-04" db="EMBL/GenBank/DDBJ databases">
        <title>Genome sequence of Methanobrevibacter curvatus DSM 11111.</title>
        <authorList>
            <person name="Poehlein A."/>
            <person name="Seedorf H."/>
            <person name="Daniel R."/>
        </authorList>
    </citation>
    <scope>NUCLEOTIDE SEQUENCE [LARGE SCALE GENOMIC DNA]</scope>
    <source>
        <strain evidence="1 2">DSM 11111</strain>
    </source>
</reference>
<organism evidence="1 2">
    <name type="scientific">Methanobrevibacter curvatus</name>
    <dbReference type="NCBI Taxonomy" id="49547"/>
    <lineage>
        <taxon>Archaea</taxon>
        <taxon>Methanobacteriati</taxon>
        <taxon>Methanobacteriota</taxon>
        <taxon>Methanomada group</taxon>
        <taxon>Methanobacteria</taxon>
        <taxon>Methanobacteriales</taxon>
        <taxon>Methanobacteriaceae</taxon>
        <taxon>Methanobrevibacter</taxon>
    </lineage>
</organism>
<dbReference type="RefSeq" id="WP_157077565.1">
    <property type="nucleotide sequence ID" value="NZ_LWMV01000083.1"/>
</dbReference>
<protein>
    <submittedName>
        <fullName evidence="1">Uncharacterized protein</fullName>
    </submittedName>
</protein>
<dbReference type="OrthoDB" id="386412at2157"/>
<dbReference type="AlphaFoldDB" id="A0A166CIW9"/>
<evidence type="ECO:0000313" key="1">
    <source>
        <dbReference type="EMBL" id="KZX14559.1"/>
    </source>
</evidence>
<accession>A0A166CIW9</accession>
<dbReference type="PATRIC" id="fig|49547.3.peg.470"/>